<feature type="domain" description="DEAD-box helicase OB fold" evidence="1">
    <location>
        <begin position="12"/>
        <end position="86"/>
    </location>
</feature>
<dbReference type="EMBL" id="JAPEUR010000064">
    <property type="protein sequence ID" value="KAJ4323983.1"/>
    <property type="molecule type" value="Genomic_DNA"/>
</dbReference>
<evidence type="ECO:0000313" key="2">
    <source>
        <dbReference type="EMBL" id="KAJ4323983.1"/>
    </source>
</evidence>
<organism evidence="2 3">
    <name type="scientific">Fusarium piperis</name>
    <dbReference type="NCBI Taxonomy" id="1435070"/>
    <lineage>
        <taxon>Eukaryota</taxon>
        <taxon>Fungi</taxon>
        <taxon>Dikarya</taxon>
        <taxon>Ascomycota</taxon>
        <taxon>Pezizomycotina</taxon>
        <taxon>Sordariomycetes</taxon>
        <taxon>Hypocreomycetidae</taxon>
        <taxon>Hypocreales</taxon>
        <taxon>Nectriaceae</taxon>
        <taxon>Fusarium</taxon>
        <taxon>Fusarium solani species complex</taxon>
    </lineage>
</organism>
<dbReference type="Proteomes" id="UP001140502">
    <property type="component" value="Unassembled WGS sequence"/>
</dbReference>
<evidence type="ECO:0000313" key="3">
    <source>
        <dbReference type="Proteomes" id="UP001140502"/>
    </source>
</evidence>
<comment type="caution">
    <text evidence="2">The sequence shown here is derived from an EMBL/GenBank/DDBJ whole genome shotgun (WGS) entry which is preliminary data.</text>
</comment>
<name>A0A9W8WG78_9HYPO</name>
<sequence length="176" mass="20485">MDLRDPEYSAKVRQSLAASFCHKTAIRSNRGDGIYRTVHENYPVAVEPDSCLINMSWEWVIYDRIYYAVTQYMNCVTVINPEWIMDLQYYQDHNFARKFDGVTLRNPDVKASLDRARAERGSQSALRHPSFEERRTLRHSYLKNNDMLYGIHLLIGNALSGTPFLNSDRLYGILTL</sequence>
<reference evidence="2" key="1">
    <citation type="submission" date="2022-10" db="EMBL/GenBank/DDBJ databases">
        <title>Tapping the CABI collections for fungal endophytes: first genome assemblies for Collariella, Neodidymelliopsis, Ascochyta clinopodiicola, Didymella pomorum, Didymosphaeria variabile, Neocosmospora piperis and Neocucurbitaria cava.</title>
        <authorList>
            <person name="Hill R."/>
        </authorList>
    </citation>
    <scope>NUCLEOTIDE SEQUENCE</scope>
    <source>
        <strain evidence="2">IMI 366586</strain>
    </source>
</reference>
<accession>A0A9W8WG78</accession>
<dbReference type="OrthoDB" id="5097304at2759"/>
<gene>
    <name evidence="2" type="ORF">N0V84_004077</name>
</gene>
<keyword evidence="3" id="KW-1185">Reference proteome</keyword>
<proteinExistence type="predicted"/>
<dbReference type="AlphaFoldDB" id="A0A9W8WG78"/>
<dbReference type="InterPro" id="IPR011709">
    <property type="entry name" value="DEAD-box_helicase_OB_fold"/>
</dbReference>
<protein>
    <recommendedName>
        <fullName evidence="1">DEAD-box helicase OB fold domain-containing protein</fullName>
    </recommendedName>
</protein>
<evidence type="ECO:0000259" key="1">
    <source>
        <dbReference type="Pfam" id="PF07717"/>
    </source>
</evidence>
<dbReference type="Pfam" id="PF07717">
    <property type="entry name" value="OB_NTP_bind"/>
    <property type="match status" value="1"/>
</dbReference>